<dbReference type="FunFam" id="1.10.10.10:FF:000001">
    <property type="entry name" value="LysR family transcriptional regulator"/>
    <property type="match status" value="1"/>
</dbReference>
<sequence>MQIEDLRIFVEVADAGGVSSAAARLGISKSMVSRRITQLEAELGAQLLARTTRGIALTEAGATFREYAARISAELDVARETILPAGELRGRMRVAAPLSFGPTHFAPVLAQMARRYSELHISSSYTDRFVDLVGEGFDCAIRVGYLQDSNLVARRVGPLYGRFVASPAYIQAYGAPERPEDLVNHQIVMREAETWQFMDGERVVTLRPQGRFVADNAVSLMAAALEGLGVARLPEPLVADHISSGALVPVITGYPIPPAGIFVVRPPGQYSSRKVRVLTDMLIECFGNPPVGDGALNVSREDYPTAQG</sequence>
<dbReference type="InterPro" id="IPR036390">
    <property type="entry name" value="WH_DNA-bd_sf"/>
</dbReference>
<organism evidence="6 7">
    <name type="scientific">Endobacterium cereale</name>
    <dbReference type="NCBI Taxonomy" id="2663029"/>
    <lineage>
        <taxon>Bacteria</taxon>
        <taxon>Pseudomonadati</taxon>
        <taxon>Pseudomonadota</taxon>
        <taxon>Alphaproteobacteria</taxon>
        <taxon>Hyphomicrobiales</taxon>
        <taxon>Rhizobiaceae</taxon>
        <taxon>Endobacterium</taxon>
    </lineage>
</organism>
<accession>A0A6A8A4C1</accession>
<evidence type="ECO:0000313" key="7">
    <source>
        <dbReference type="Proteomes" id="UP000435138"/>
    </source>
</evidence>
<dbReference type="PANTHER" id="PTHR30537:SF5">
    <property type="entry name" value="HTH-TYPE TRANSCRIPTIONAL ACTIVATOR TTDR-RELATED"/>
    <property type="match status" value="1"/>
</dbReference>
<dbReference type="CDD" id="cd08422">
    <property type="entry name" value="PBP2_CrgA_like"/>
    <property type="match status" value="1"/>
</dbReference>
<dbReference type="AlphaFoldDB" id="A0A6A8A4C1"/>
<evidence type="ECO:0000256" key="3">
    <source>
        <dbReference type="ARBA" id="ARBA00023125"/>
    </source>
</evidence>
<dbReference type="Gene3D" id="3.40.190.290">
    <property type="match status" value="1"/>
</dbReference>
<dbReference type="InterPro" id="IPR005119">
    <property type="entry name" value="LysR_subst-bd"/>
</dbReference>
<proteinExistence type="inferred from homology"/>
<dbReference type="GO" id="GO:0003700">
    <property type="term" value="F:DNA-binding transcription factor activity"/>
    <property type="evidence" value="ECO:0007669"/>
    <property type="project" value="InterPro"/>
</dbReference>
<dbReference type="Proteomes" id="UP000435138">
    <property type="component" value="Unassembled WGS sequence"/>
</dbReference>
<feature type="domain" description="HTH lysR-type" evidence="5">
    <location>
        <begin position="1"/>
        <end position="58"/>
    </location>
</feature>
<gene>
    <name evidence="6" type="ORF">GAO09_07300</name>
</gene>
<dbReference type="InterPro" id="IPR036388">
    <property type="entry name" value="WH-like_DNA-bd_sf"/>
</dbReference>
<dbReference type="SUPFAM" id="SSF46785">
    <property type="entry name" value="Winged helix' DNA-binding domain"/>
    <property type="match status" value="1"/>
</dbReference>
<keyword evidence="7" id="KW-1185">Reference proteome</keyword>
<comment type="similarity">
    <text evidence="1">Belongs to the LysR transcriptional regulatory family.</text>
</comment>
<protein>
    <submittedName>
        <fullName evidence="6">LysR family transcriptional regulator</fullName>
    </submittedName>
</protein>
<comment type="caution">
    <text evidence="6">The sequence shown here is derived from an EMBL/GenBank/DDBJ whole genome shotgun (WGS) entry which is preliminary data.</text>
</comment>
<keyword evidence="3" id="KW-0238">DNA-binding</keyword>
<dbReference type="InterPro" id="IPR000847">
    <property type="entry name" value="LysR_HTH_N"/>
</dbReference>
<reference evidence="6 7" key="1">
    <citation type="submission" date="2019-11" db="EMBL/GenBank/DDBJ databases">
        <title>Genome analysis of Rhizobacterium cereale a novel genus and species isolated from maize roots in North Spain.</title>
        <authorList>
            <person name="Menendez E."/>
            <person name="Flores-Felix J.D."/>
            <person name="Ramirez-Bahena M.-H."/>
            <person name="Igual J.M."/>
            <person name="Garcia-Fraile P."/>
            <person name="Peix A."/>
            <person name="Velazquez E."/>
        </authorList>
    </citation>
    <scope>NUCLEOTIDE SEQUENCE [LARGE SCALE GENOMIC DNA]</scope>
    <source>
        <strain evidence="6 7">RZME27</strain>
    </source>
</reference>
<name>A0A6A8A4C1_9HYPH</name>
<dbReference type="SUPFAM" id="SSF53850">
    <property type="entry name" value="Periplasmic binding protein-like II"/>
    <property type="match status" value="1"/>
</dbReference>
<dbReference type="Pfam" id="PF03466">
    <property type="entry name" value="LysR_substrate"/>
    <property type="match status" value="1"/>
</dbReference>
<dbReference type="GO" id="GO:0006351">
    <property type="term" value="P:DNA-templated transcription"/>
    <property type="evidence" value="ECO:0007669"/>
    <property type="project" value="TreeGrafter"/>
</dbReference>
<evidence type="ECO:0000313" key="6">
    <source>
        <dbReference type="EMBL" id="MQY45863.1"/>
    </source>
</evidence>
<dbReference type="Gene3D" id="1.10.10.10">
    <property type="entry name" value="Winged helix-like DNA-binding domain superfamily/Winged helix DNA-binding domain"/>
    <property type="match status" value="1"/>
</dbReference>
<dbReference type="PROSITE" id="PS50931">
    <property type="entry name" value="HTH_LYSR"/>
    <property type="match status" value="1"/>
</dbReference>
<dbReference type="RefSeq" id="WP_153353368.1">
    <property type="nucleotide sequence ID" value="NZ_JAYKOO010000006.1"/>
</dbReference>
<evidence type="ECO:0000259" key="5">
    <source>
        <dbReference type="PROSITE" id="PS50931"/>
    </source>
</evidence>
<evidence type="ECO:0000256" key="2">
    <source>
        <dbReference type="ARBA" id="ARBA00023015"/>
    </source>
</evidence>
<dbReference type="Pfam" id="PF00126">
    <property type="entry name" value="HTH_1"/>
    <property type="match status" value="1"/>
</dbReference>
<dbReference type="PANTHER" id="PTHR30537">
    <property type="entry name" value="HTH-TYPE TRANSCRIPTIONAL REGULATOR"/>
    <property type="match status" value="1"/>
</dbReference>
<evidence type="ECO:0000256" key="1">
    <source>
        <dbReference type="ARBA" id="ARBA00009437"/>
    </source>
</evidence>
<keyword evidence="4" id="KW-0804">Transcription</keyword>
<dbReference type="GO" id="GO:0043565">
    <property type="term" value="F:sequence-specific DNA binding"/>
    <property type="evidence" value="ECO:0007669"/>
    <property type="project" value="TreeGrafter"/>
</dbReference>
<dbReference type="EMBL" id="WIXI01000037">
    <property type="protein sequence ID" value="MQY45863.1"/>
    <property type="molecule type" value="Genomic_DNA"/>
</dbReference>
<keyword evidence="2" id="KW-0805">Transcription regulation</keyword>
<evidence type="ECO:0000256" key="4">
    <source>
        <dbReference type="ARBA" id="ARBA00023163"/>
    </source>
</evidence>
<dbReference type="InterPro" id="IPR058163">
    <property type="entry name" value="LysR-type_TF_proteobact-type"/>
</dbReference>